<dbReference type="FunFam" id="2.40.50.140:FF:000034">
    <property type="entry name" value="Eukaryotic translation initiation factor 5A"/>
    <property type="match status" value="1"/>
</dbReference>
<evidence type="ECO:0000256" key="16">
    <source>
        <dbReference type="ARBA" id="ARBA00023136"/>
    </source>
</evidence>
<dbReference type="InterPro" id="IPR012340">
    <property type="entry name" value="NA-bd_OB-fold"/>
</dbReference>
<dbReference type="GO" id="GO:0003723">
    <property type="term" value="F:RNA binding"/>
    <property type="evidence" value="ECO:0007669"/>
    <property type="project" value="UniProtKB-KW"/>
</dbReference>
<evidence type="ECO:0000256" key="6">
    <source>
        <dbReference type="ARBA" id="ARBA00022676"/>
    </source>
</evidence>
<dbReference type="SUPFAM" id="SSF50104">
    <property type="entry name" value="Translation proteins SH3-like domain"/>
    <property type="match status" value="1"/>
</dbReference>
<dbReference type="PANTHER" id="PTHR11673">
    <property type="entry name" value="TRANSLATION INITIATION FACTOR 5A FAMILY MEMBER"/>
    <property type="match status" value="1"/>
</dbReference>
<organism evidence="20 21">
    <name type="scientific">Wallemia hederae</name>
    <dbReference type="NCBI Taxonomy" id="1540922"/>
    <lineage>
        <taxon>Eukaryota</taxon>
        <taxon>Fungi</taxon>
        <taxon>Dikarya</taxon>
        <taxon>Basidiomycota</taxon>
        <taxon>Wallemiomycotina</taxon>
        <taxon>Wallemiomycetes</taxon>
        <taxon>Wallemiales</taxon>
        <taxon>Wallemiaceae</taxon>
        <taxon>Wallemia</taxon>
    </lineage>
</organism>
<dbReference type="Pfam" id="PF01287">
    <property type="entry name" value="eIF-5a"/>
    <property type="match status" value="1"/>
</dbReference>
<dbReference type="GO" id="GO:0006452">
    <property type="term" value="P:translational frameshifting"/>
    <property type="evidence" value="ECO:0007669"/>
    <property type="project" value="UniProtKB-ARBA"/>
</dbReference>
<dbReference type="AlphaFoldDB" id="A0A4T0FXU7"/>
<dbReference type="PROSITE" id="PS00302">
    <property type="entry name" value="IF5A_HYPUSINE"/>
    <property type="match status" value="1"/>
</dbReference>
<evidence type="ECO:0000256" key="18">
    <source>
        <dbReference type="SAM" id="Phobius"/>
    </source>
</evidence>
<evidence type="ECO:0000256" key="12">
    <source>
        <dbReference type="ARBA" id="ARBA00022968"/>
    </source>
</evidence>
<evidence type="ECO:0000256" key="14">
    <source>
        <dbReference type="ARBA" id="ARBA00023034"/>
    </source>
</evidence>
<dbReference type="Pfam" id="PF21485">
    <property type="entry name" value="IF5A-like_N"/>
    <property type="match status" value="1"/>
</dbReference>
<comment type="similarity">
    <text evidence="4">Belongs to the glycosyltransferase 31 family.</text>
</comment>
<keyword evidence="14" id="KW-0333">Golgi apparatus</keyword>
<keyword evidence="10" id="KW-0694">RNA-binding</keyword>
<dbReference type="SMART" id="SM01376">
    <property type="entry name" value="eIF-5a"/>
    <property type="match status" value="1"/>
</dbReference>
<evidence type="ECO:0000256" key="17">
    <source>
        <dbReference type="SAM" id="MobiDB-lite"/>
    </source>
</evidence>
<evidence type="ECO:0000256" key="8">
    <source>
        <dbReference type="ARBA" id="ARBA00022692"/>
    </source>
</evidence>
<evidence type="ECO:0000259" key="19">
    <source>
        <dbReference type="SMART" id="SM01376"/>
    </source>
</evidence>
<evidence type="ECO:0000256" key="15">
    <source>
        <dbReference type="ARBA" id="ARBA00023071"/>
    </source>
</evidence>
<dbReference type="InterPro" id="IPR008991">
    <property type="entry name" value="Translation_prot_SH3-like_sf"/>
</dbReference>
<reference evidence="20 21" key="1">
    <citation type="submission" date="2019-03" db="EMBL/GenBank/DDBJ databases">
        <title>Sequencing 23 genomes of Wallemia ichthyophaga.</title>
        <authorList>
            <person name="Gostincar C."/>
        </authorList>
    </citation>
    <scope>NUCLEOTIDE SEQUENCE [LARGE SCALE GENOMIC DNA]</scope>
    <source>
        <strain evidence="20 21">EXF-5753</strain>
    </source>
</reference>
<evidence type="ECO:0000256" key="9">
    <source>
        <dbReference type="ARBA" id="ARBA00022768"/>
    </source>
</evidence>
<dbReference type="InterPro" id="IPR020189">
    <property type="entry name" value="IF5A_C"/>
</dbReference>
<evidence type="ECO:0000256" key="5">
    <source>
        <dbReference type="ARBA" id="ARBA00022490"/>
    </source>
</evidence>
<dbReference type="Pfam" id="PF01762">
    <property type="entry name" value="Galactosyl_T"/>
    <property type="match status" value="1"/>
</dbReference>
<evidence type="ECO:0000256" key="13">
    <source>
        <dbReference type="ARBA" id="ARBA00022989"/>
    </source>
</evidence>
<keyword evidence="9" id="KW-0251">Elongation factor</keyword>
<dbReference type="InterPro" id="IPR001884">
    <property type="entry name" value="IF5A-like"/>
</dbReference>
<dbReference type="GO" id="GO:0045905">
    <property type="term" value="P:positive regulation of translational termination"/>
    <property type="evidence" value="ECO:0007669"/>
    <property type="project" value="InterPro"/>
</dbReference>
<comment type="similarity">
    <text evidence="3">Belongs to the eIF-5A family.</text>
</comment>
<keyword evidence="21" id="KW-1185">Reference proteome</keyword>
<proteinExistence type="inferred from homology"/>
<evidence type="ECO:0000256" key="11">
    <source>
        <dbReference type="ARBA" id="ARBA00022917"/>
    </source>
</evidence>
<keyword evidence="5" id="KW-0963">Cytoplasm</keyword>
<dbReference type="Gene3D" id="2.30.30.30">
    <property type="match status" value="1"/>
</dbReference>
<keyword evidence="16 18" id="KW-0472">Membrane</keyword>
<evidence type="ECO:0000313" key="20">
    <source>
        <dbReference type="EMBL" id="TIA93588.1"/>
    </source>
</evidence>
<dbReference type="Gene3D" id="2.40.50.140">
    <property type="entry name" value="Nucleic acid-binding proteins"/>
    <property type="match status" value="1"/>
</dbReference>
<comment type="caution">
    <text evidence="20">The sequence shown here is derived from an EMBL/GenBank/DDBJ whole genome shotgun (WGS) entry which is preliminary data.</text>
</comment>
<feature type="transmembrane region" description="Helical" evidence="18">
    <location>
        <begin position="168"/>
        <end position="190"/>
    </location>
</feature>
<sequence length="547" mass="61883">MSDHEDQPTFENADAGAALTYPAQCSALRKNGHVVIKGFPCKIVDMSTSKTGKHGHAKVNLVATDIFTGKKYEDVSPSTHNMDVPNVKRTEYQLVNIDDGYLNLLLPSGDSKDDVKVPEGEMGEKLEADFNEGKDLMVSILSAMGQEACVSYKEAAGDRADTNWSMRYGIFIAIELFIVVAVITTLYSLLPHHTEPIFRPRDVLDSYVAVDEIVYKEPYSVGNPPPRSFEEPDYGLLTSPPPSAYGCSEDSTPKLFIGIFSTPRAHQRRALIRSLMSAYFESVGRTVLDYRFVVGEGSAKEMRGIENEEAEHGDILHLSTPENMDNGKTFHYMQELLQWHARDAHFRPQFVAKCDDDTMLIIPAVLRSLGNLNCSDNIYWGTSAGRSQHFPEYLRGLAYILSWPLVGWIGGSDVSVLHQQGIEDARTGQWLQMLQYLTPKQDVVRVDNGWNMGDWNQLSISEQTLALHWLKLDEWWHAQSSIVAQAWRLEDGEWRWQGLPAQEEEEQRKKEKHRAAVVEKARVRESMERQGEVFDDKAYNREHPEAT</sequence>
<accession>A0A4T0FXU7</accession>
<comment type="subcellular location">
    <subcellularLocation>
        <location evidence="2">Cytoplasm</location>
    </subcellularLocation>
    <subcellularLocation>
        <location evidence="1">Golgi apparatus membrane</location>
        <topology evidence="1">Single-pass type II membrane protein</topology>
    </subcellularLocation>
</comment>
<dbReference type="GO" id="GO:0043022">
    <property type="term" value="F:ribosome binding"/>
    <property type="evidence" value="ECO:0007669"/>
    <property type="project" value="InterPro"/>
</dbReference>
<keyword evidence="13 18" id="KW-1133">Transmembrane helix</keyword>
<name>A0A4T0FXU7_9BASI</name>
<dbReference type="OrthoDB" id="9975114at2759"/>
<feature type="domain" description="Translation initiation factor 5A C-terminal" evidence="19">
    <location>
        <begin position="86"/>
        <end position="153"/>
    </location>
</feature>
<dbReference type="InterPro" id="IPR048670">
    <property type="entry name" value="IF5A-like_N"/>
</dbReference>
<dbReference type="GO" id="GO:0003746">
    <property type="term" value="F:translation elongation factor activity"/>
    <property type="evidence" value="ECO:0007669"/>
    <property type="project" value="UniProtKB-KW"/>
</dbReference>
<evidence type="ECO:0000256" key="4">
    <source>
        <dbReference type="ARBA" id="ARBA00008661"/>
    </source>
</evidence>
<dbReference type="InterPro" id="IPR014722">
    <property type="entry name" value="Rib_uL2_dom2"/>
</dbReference>
<keyword evidence="7" id="KW-0808">Transferase</keyword>
<evidence type="ECO:0000256" key="3">
    <source>
        <dbReference type="ARBA" id="ARBA00006016"/>
    </source>
</evidence>
<evidence type="ECO:0000256" key="7">
    <source>
        <dbReference type="ARBA" id="ARBA00022679"/>
    </source>
</evidence>
<keyword evidence="8 18" id="KW-0812">Transmembrane</keyword>
<evidence type="ECO:0000256" key="10">
    <source>
        <dbReference type="ARBA" id="ARBA00022884"/>
    </source>
</evidence>
<protein>
    <recommendedName>
        <fullName evidence="19">Translation initiation factor 5A C-terminal domain-containing protein</fullName>
    </recommendedName>
</protein>
<dbReference type="FunFam" id="2.30.30.30:FF:000007">
    <property type="entry name" value="Eukaryotic translation initiation factor 5A"/>
    <property type="match status" value="1"/>
</dbReference>
<gene>
    <name evidence="20" type="ORF">E3P99_00060</name>
</gene>
<keyword evidence="6" id="KW-0328">Glycosyltransferase</keyword>
<keyword evidence="11" id="KW-0648">Protein biosynthesis</keyword>
<dbReference type="CDD" id="cd04468">
    <property type="entry name" value="S1_eIF5A"/>
    <property type="match status" value="1"/>
</dbReference>
<dbReference type="GO" id="GO:0000139">
    <property type="term" value="C:Golgi membrane"/>
    <property type="evidence" value="ECO:0007669"/>
    <property type="project" value="UniProtKB-SubCell"/>
</dbReference>
<evidence type="ECO:0000313" key="21">
    <source>
        <dbReference type="Proteomes" id="UP000310189"/>
    </source>
</evidence>
<dbReference type="Gene3D" id="3.90.550.50">
    <property type="match status" value="1"/>
</dbReference>
<dbReference type="EMBL" id="SPNW01000001">
    <property type="protein sequence ID" value="TIA93588.1"/>
    <property type="molecule type" value="Genomic_DNA"/>
</dbReference>
<dbReference type="NCBIfam" id="TIGR00037">
    <property type="entry name" value="eIF_5A"/>
    <property type="match status" value="1"/>
</dbReference>
<feature type="region of interest" description="Disordered" evidence="17">
    <location>
        <begin position="501"/>
        <end position="547"/>
    </location>
</feature>
<keyword evidence="12" id="KW-0735">Signal-anchor</keyword>
<dbReference type="SUPFAM" id="SSF50249">
    <property type="entry name" value="Nucleic acid-binding proteins"/>
    <property type="match status" value="1"/>
</dbReference>
<dbReference type="GO" id="GO:0016758">
    <property type="term" value="F:hexosyltransferase activity"/>
    <property type="evidence" value="ECO:0007669"/>
    <property type="project" value="InterPro"/>
</dbReference>
<dbReference type="InterPro" id="IPR019769">
    <property type="entry name" value="Trans_elong_IF5A_hypusine_site"/>
</dbReference>
<dbReference type="InterPro" id="IPR002659">
    <property type="entry name" value="Glyco_trans_31"/>
</dbReference>
<keyword evidence="15" id="KW-0385">Hypusine</keyword>
<evidence type="ECO:0000256" key="1">
    <source>
        <dbReference type="ARBA" id="ARBA00004323"/>
    </source>
</evidence>
<feature type="compositionally biased region" description="Basic and acidic residues" evidence="17">
    <location>
        <begin position="506"/>
        <end position="547"/>
    </location>
</feature>
<dbReference type="Proteomes" id="UP000310189">
    <property type="component" value="Unassembled WGS sequence"/>
</dbReference>
<evidence type="ECO:0000256" key="2">
    <source>
        <dbReference type="ARBA" id="ARBA00004496"/>
    </source>
</evidence>
<dbReference type="GO" id="GO:0045901">
    <property type="term" value="P:positive regulation of translational elongation"/>
    <property type="evidence" value="ECO:0007669"/>
    <property type="project" value="InterPro"/>
</dbReference>